<evidence type="ECO:0000313" key="2">
    <source>
        <dbReference type="EMBL" id="POM24657.1"/>
    </source>
</evidence>
<dbReference type="CDD" id="cd06260">
    <property type="entry name" value="DUF820-like"/>
    <property type="match status" value="1"/>
</dbReference>
<proteinExistence type="predicted"/>
<dbReference type="RefSeq" id="WP_103563762.1">
    <property type="nucleotide sequence ID" value="NZ_MTBP01000002.1"/>
</dbReference>
<dbReference type="EMBL" id="MTBP01000002">
    <property type="protein sequence ID" value="POM24657.1"/>
    <property type="molecule type" value="Genomic_DNA"/>
</dbReference>
<organism evidence="2 3">
    <name type="scientific">Actinomadura rubteroloni</name>
    <dbReference type="NCBI Taxonomy" id="1926885"/>
    <lineage>
        <taxon>Bacteria</taxon>
        <taxon>Bacillati</taxon>
        <taxon>Actinomycetota</taxon>
        <taxon>Actinomycetes</taxon>
        <taxon>Streptosporangiales</taxon>
        <taxon>Thermomonosporaceae</taxon>
        <taxon>Actinomadura</taxon>
    </lineage>
</organism>
<keyword evidence="3" id="KW-1185">Reference proteome</keyword>
<dbReference type="SUPFAM" id="SSF52980">
    <property type="entry name" value="Restriction endonuclease-like"/>
    <property type="match status" value="1"/>
</dbReference>
<feature type="domain" description="Putative restriction endonuclease" evidence="1">
    <location>
        <begin position="15"/>
        <end position="176"/>
    </location>
</feature>
<dbReference type="Proteomes" id="UP000242367">
    <property type="component" value="Unassembled WGS sequence"/>
</dbReference>
<dbReference type="InterPro" id="IPR011335">
    <property type="entry name" value="Restrct_endonuc-II-like"/>
</dbReference>
<dbReference type="Gene3D" id="3.90.1570.10">
    <property type="entry name" value="tt1808, chain A"/>
    <property type="match status" value="1"/>
</dbReference>
<dbReference type="Pfam" id="PF05685">
    <property type="entry name" value="Uma2"/>
    <property type="match status" value="1"/>
</dbReference>
<evidence type="ECO:0000313" key="3">
    <source>
        <dbReference type="Proteomes" id="UP000242367"/>
    </source>
</evidence>
<accession>A0A2P4UHX3</accession>
<gene>
    <name evidence="2" type="ORF">BTM25_32910</name>
</gene>
<dbReference type="AlphaFoldDB" id="A0A2P4UHX3"/>
<dbReference type="InterPro" id="IPR012296">
    <property type="entry name" value="Nuclease_put_TT1808"/>
</dbReference>
<protein>
    <recommendedName>
        <fullName evidence="1">Putative restriction endonuclease domain-containing protein</fullName>
    </recommendedName>
</protein>
<reference evidence="2 3" key="1">
    <citation type="journal article" date="2017" name="Chemistry">
        <title>Isolation, Biosynthesis and Chemical Modifications of Rubterolones A-F: Rare Tropolone Alkaloids from Actinomadura sp. 5-2.</title>
        <authorList>
            <person name="Guo H."/>
            <person name="Benndorf R."/>
            <person name="Leichnitz D."/>
            <person name="Klassen J.L."/>
            <person name="Vollmers J."/>
            <person name="Gorls H."/>
            <person name="Steinacker M."/>
            <person name="Weigel C."/>
            <person name="Dahse H.M."/>
            <person name="Kaster A.K."/>
            <person name="de Beer Z.W."/>
            <person name="Poulsen M."/>
            <person name="Beemelmanns C."/>
        </authorList>
    </citation>
    <scope>NUCLEOTIDE SEQUENCE [LARGE SCALE GENOMIC DNA]</scope>
    <source>
        <strain evidence="2 3">5-2</strain>
    </source>
</reference>
<dbReference type="InterPro" id="IPR008538">
    <property type="entry name" value="Uma2"/>
</dbReference>
<evidence type="ECO:0000259" key="1">
    <source>
        <dbReference type="Pfam" id="PF05685"/>
    </source>
</evidence>
<name>A0A2P4UHX3_9ACTN</name>
<sequence length="207" mass="23585">MTTSWPGRHEPTTLDEYLALDAEMRREVELVDGTITPREKRDRRHQKTGFRLAEAIESAVAKARRDHQRGGEPPCIEVNTEVDVVLWEVPPTIRKPDVVVHHCLDDFEELAARDVLIVVEVVSRWSQSRDRIHKMGEYAKAGIPHYLIVEFDGIGALTLEHYALLAVDQHYSRLGTAHRDRSGLALSITDPFPLRIQWNELETGPPT</sequence>
<comment type="caution">
    <text evidence="2">The sequence shown here is derived from an EMBL/GenBank/DDBJ whole genome shotgun (WGS) entry which is preliminary data.</text>
</comment>